<dbReference type="OrthoDB" id="27962at2759"/>
<evidence type="ECO:0000259" key="5">
    <source>
        <dbReference type="Pfam" id="PF26251"/>
    </source>
</evidence>
<dbReference type="InterPro" id="IPR013935">
    <property type="entry name" value="Trs120_TRAPPC9"/>
</dbReference>
<dbReference type="Pfam" id="PF08626">
    <property type="entry name" value="TRAPPC9-Trs120"/>
    <property type="match status" value="1"/>
</dbReference>
<comment type="subcellular location">
    <subcellularLocation>
        <location evidence="1">Golgi apparatus</location>
    </subcellularLocation>
</comment>
<keyword evidence="2" id="KW-0333">Golgi apparatus</keyword>
<dbReference type="EMBL" id="KZ819603">
    <property type="protein sequence ID" value="PWN35750.1"/>
    <property type="molecule type" value="Genomic_DNA"/>
</dbReference>
<dbReference type="InterPro" id="IPR058565">
    <property type="entry name" value="Ig_TRAPPC9_Trs120_1st"/>
</dbReference>
<dbReference type="PANTHER" id="PTHR21512">
    <property type="entry name" value="TRAFFICKING PROTEIN PARTICLE COMPLEX SUBUNIT 9"/>
    <property type="match status" value="1"/>
</dbReference>
<evidence type="ECO:0000256" key="2">
    <source>
        <dbReference type="ARBA" id="ARBA00023034"/>
    </source>
</evidence>
<dbReference type="GeneID" id="37020601"/>
<evidence type="ECO:0008006" key="11">
    <source>
        <dbReference type="Google" id="ProtNLM"/>
    </source>
</evidence>
<accession>A0A316VE20</accession>
<dbReference type="InterPro" id="IPR058567">
    <property type="entry name" value="Ig_TRAPPC9_Trs120_3rd"/>
</dbReference>
<evidence type="ECO:0000313" key="10">
    <source>
        <dbReference type="Proteomes" id="UP000245771"/>
    </source>
</evidence>
<dbReference type="FunCoup" id="A0A316VE20">
    <property type="interactions" value="52"/>
</dbReference>
<evidence type="ECO:0000256" key="1">
    <source>
        <dbReference type="ARBA" id="ARBA00004555"/>
    </source>
</evidence>
<evidence type="ECO:0000259" key="4">
    <source>
        <dbReference type="Pfam" id="PF08626"/>
    </source>
</evidence>
<evidence type="ECO:0000259" key="8">
    <source>
        <dbReference type="Pfam" id="PF26283"/>
    </source>
</evidence>
<sequence>MNTPSTPSMSEGFGGPSTPTQSNIGQSQSQTTNMAAPTPTPVGGRAFCSPAMIRILLTPATADVTPDEFERMTSAIRRIESIRISDLPMRAPGSNGPSQRKERIPSSSPLARSGEVHISFVTSYDPSHSFLSPFNVHKQVLGVLGVSTCSSSNAVEELERAPAALRQLHPTAVVHRVFGFDLGAARPQTMDLSAMSNAKGAIEKAGGGNMTKSNSSTSGLNAEREITDGGDMGAESLTKTSLDSSMTRRTGQAKSSMTDSEKDSTSSGFAGRSNTGLVIFPAVRRDLKDVRFYLKTLIPQFVADLLDGLDDFVSDLQGKPLETPRETLEGPSANATGASTSTALTAANKGIGAAATSAASRASALFSSFSAAEDPSSSSTSRKVSRSSKNLLAPAGVGPTGAGRYAKVKADYYLLIGDLWSAAKEYDNCMSLMGKERAMAGGQDAVWYASALEGWAVTRVLTTRMGGQVAEKAPCTTMPLGGVKEKEKEKVVSDFQFAGKDWSDIAEAYSLALTIYSKCLAPASYLLDTMRSVNPETPRDYTHPLIHTSACLAYARLLLAIWASGGWNGETFDQLLLGGVPPALAETTRPSIAVYMQHTTSSGISRGDIAAPASLSLTNSSTNALKMLDQIHLYSSLAAIYGCLGFARKEAYAIQRLQSLVVVLIAQGVHMQKQQGSSTSEALRAGNAAYGTMSTQISSIGGGLGSDSILVLALQICQTYGINVQLMLLLDMDRGHILLRASVDVKSGKRLSSPMLNRNRAAWSMSSSSPANGSEVDWKRFLNDEAQARQAAISELLEEPHFGWIEQQIAILKDTISICEMLQDKQSLLFFGAILLRDFWPYLGFEEQFRLKDGFAKLMGETISGDVGNTSSNKNLQLQYWGPKDLLAGMQLESGTTNQPQKVLFKNLPRAGEKPSVPEWAKGKETKNAQSTTENGLMQDEVASFIVTLHNPLQIPLELESIRLELQTLGSLGPTFEPNVRKNIILPPNSFHVVRLSGIASGEGRLCVKGIYLKLPFCAERLFTFEYAQGVAEKTLWKAQSEVDDKWTRTKRIGLDARGSGSTGIGLQTNLQPKSRSRTQESLWILPVIAKIPMVEIRPSAALKSGSVVLCDGEEKAITLTLQNKSEMAVDHIQFVFDDDVQRDTVELLAEGQLEAVDVYELEQDLIERPFLSLLGKEAKGTKAEQNATGSNLKLEVNEAKTFTFRIRGKLDVRRASIRVQFGNKANSKELGREYFWTRQAQFSFDVRVLPTVFLDGLEVMRARNIDLPHLKSMLENGNDLDKYTDTSEVTIVSLAAHNTNAGSEIEICMNIDDSVGSQKIARRLPAHSSIRIHFFLPNALPKNIKEELLQPIPKLVERQFIVSQVKRTESQERTLRALFWARQKILSKLSNSIWKDNKTRKAGSIGLSGLRLDNPQSVVSLYADPIDVKTTASKGVQVKPTSEQSAGLLLELQAHDFVELYFEVKNTSDATVRNLQYRLAANIDDKQLSQHILCIGGHMNGYISQLLPNETRQVTIGVCFLTKGAFMLDYLVTPSRPLLGKLDEEEQSKTDEAVSITSFLSAVNAKYTYKSIKVNVH</sequence>
<dbReference type="PANTHER" id="PTHR21512:SF5">
    <property type="entry name" value="TRAFFICKING PROTEIN PARTICLE COMPLEX SUBUNIT 9"/>
    <property type="match status" value="1"/>
</dbReference>
<evidence type="ECO:0000259" key="6">
    <source>
        <dbReference type="Pfam" id="PF26254"/>
    </source>
</evidence>
<protein>
    <recommendedName>
        <fullName evidence="11">Trs120-domain-containing protein</fullName>
    </recommendedName>
</protein>
<feature type="domain" description="Trs120/TRAPPC9 TPR region" evidence="5">
    <location>
        <begin position="539"/>
        <end position="859"/>
    </location>
</feature>
<dbReference type="InterPro" id="IPR058564">
    <property type="entry name" value="TPR_TRAPPC9_Trs120"/>
</dbReference>
<dbReference type="Pfam" id="PF26282">
    <property type="entry name" value="Ig_TRAPPC9-Trs120_3rd"/>
    <property type="match status" value="1"/>
</dbReference>
<organism evidence="9 10">
    <name type="scientific">Meira miltonrushii</name>
    <dbReference type="NCBI Taxonomy" id="1280837"/>
    <lineage>
        <taxon>Eukaryota</taxon>
        <taxon>Fungi</taxon>
        <taxon>Dikarya</taxon>
        <taxon>Basidiomycota</taxon>
        <taxon>Ustilaginomycotina</taxon>
        <taxon>Exobasidiomycetes</taxon>
        <taxon>Exobasidiales</taxon>
        <taxon>Brachybasidiaceae</taxon>
        <taxon>Meira</taxon>
    </lineage>
</organism>
<feature type="compositionally biased region" description="Polar residues" evidence="3">
    <location>
        <begin position="17"/>
        <end position="35"/>
    </location>
</feature>
<dbReference type="Pfam" id="PF26251">
    <property type="entry name" value="TPR_TRAPPC9-Trs120"/>
    <property type="match status" value="1"/>
</dbReference>
<dbReference type="Pfam" id="PF26254">
    <property type="entry name" value="Ig_TRAPPC9-Trs120_1st"/>
    <property type="match status" value="1"/>
</dbReference>
<feature type="region of interest" description="Disordered" evidence="3">
    <location>
        <begin position="202"/>
        <end position="268"/>
    </location>
</feature>
<reference evidence="9 10" key="1">
    <citation type="journal article" date="2018" name="Mol. Biol. Evol.">
        <title>Broad Genomic Sampling Reveals a Smut Pathogenic Ancestry of the Fungal Clade Ustilaginomycotina.</title>
        <authorList>
            <person name="Kijpornyongpan T."/>
            <person name="Mondo S.J."/>
            <person name="Barry K."/>
            <person name="Sandor L."/>
            <person name="Lee J."/>
            <person name="Lipzen A."/>
            <person name="Pangilinan J."/>
            <person name="LaButti K."/>
            <person name="Hainaut M."/>
            <person name="Henrissat B."/>
            <person name="Grigoriev I.V."/>
            <person name="Spatafora J.W."/>
            <person name="Aime M.C."/>
        </authorList>
    </citation>
    <scope>NUCLEOTIDE SEQUENCE [LARGE SCALE GENOMIC DNA]</scope>
    <source>
        <strain evidence="9 10">MCA 3882</strain>
    </source>
</reference>
<feature type="compositionally biased region" description="Polar residues" evidence="3">
    <location>
        <begin position="237"/>
        <end position="258"/>
    </location>
</feature>
<dbReference type="Pfam" id="PF26283">
    <property type="entry name" value="Ig_TRAPPC9-Trs120_4th"/>
    <property type="match status" value="1"/>
</dbReference>
<dbReference type="InParanoid" id="A0A316VE20"/>
<feature type="compositionally biased region" description="Polar residues" evidence="3">
    <location>
        <begin position="210"/>
        <end position="220"/>
    </location>
</feature>
<feature type="domain" description="Trs120/TRAPPC9 first Ig-like" evidence="6">
    <location>
        <begin position="928"/>
        <end position="1062"/>
    </location>
</feature>
<feature type="domain" description="Trs120/TRAPPC9 third Ig-like" evidence="7">
    <location>
        <begin position="1280"/>
        <end position="1415"/>
    </location>
</feature>
<dbReference type="RefSeq" id="XP_025356052.1">
    <property type="nucleotide sequence ID" value="XM_025498820.1"/>
</dbReference>
<evidence type="ECO:0000259" key="7">
    <source>
        <dbReference type="Pfam" id="PF26282"/>
    </source>
</evidence>
<feature type="region of interest" description="Disordered" evidence="3">
    <location>
        <begin position="317"/>
        <end position="338"/>
    </location>
</feature>
<dbReference type="STRING" id="1280837.A0A316VE20"/>
<feature type="region of interest" description="Disordered" evidence="3">
    <location>
        <begin position="1"/>
        <end position="43"/>
    </location>
</feature>
<dbReference type="GO" id="GO:0005802">
    <property type="term" value="C:trans-Golgi network"/>
    <property type="evidence" value="ECO:0007669"/>
    <property type="project" value="TreeGrafter"/>
</dbReference>
<name>A0A316VE20_9BASI</name>
<gene>
    <name evidence="9" type="ORF">FA14DRAFT_160775</name>
</gene>
<proteinExistence type="predicted"/>
<dbReference type="Proteomes" id="UP000245771">
    <property type="component" value="Unassembled WGS sequence"/>
</dbReference>
<keyword evidence="10" id="KW-1185">Reference proteome</keyword>
<feature type="domain" description="Trs120/TRAPPC9 N-terminal" evidence="4">
    <location>
        <begin position="47"/>
        <end position="464"/>
    </location>
</feature>
<feature type="region of interest" description="Disordered" evidence="3">
    <location>
        <begin position="86"/>
        <end position="112"/>
    </location>
</feature>
<evidence type="ECO:0000256" key="3">
    <source>
        <dbReference type="SAM" id="MobiDB-lite"/>
    </source>
</evidence>
<dbReference type="InterPro" id="IPR058568">
    <property type="entry name" value="Ig_TRAPPC9_Trs120_4th"/>
</dbReference>
<dbReference type="Pfam" id="PF26280">
    <property type="entry name" value="Ig_TRAPPC9-Trs120_2nd"/>
    <property type="match status" value="1"/>
</dbReference>
<feature type="domain" description="Trs120/TRAPPC9 fourth Ig-like" evidence="8">
    <location>
        <begin position="1451"/>
        <end position="1537"/>
    </location>
</feature>
<dbReference type="InterPro" id="IPR058563">
    <property type="entry name" value="Trs120_TRAPPC9_N"/>
</dbReference>
<feature type="region of interest" description="Disordered" evidence="3">
    <location>
        <begin position="911"/>
        <end position="932"/>
    </location>
</feature>
<evidence type="ECO:0000313" key="9">
    <source>
        <dbReference type="EMBL" id="PWN35750.1"/>
    </source>
</evidence>